<organism evidence="1 2">
    <name type="scientific">Asanoa iriomotensis</name>
    <dbReference type="NCBI Taxonomy" id="234613"/>
    <lineage>
        <taxon>Bacteria</taxon>
        <taxon>Bacillati</taxon>
        <taxon>Actinomycetota</taxon>
        <taxon>Actinomycetes</taxon>
        <taxon>Micromonosporales</taxon>
        <taxon>Micromonosporaceae</taxon>
        <taxon>Asanoa</taxon>
    </lineage>
</organism>
<name>A0ABQ4CGC1_9ACTN</name>
<protein>
    <submittedName>
        <fullName evidence="1">Uncharacterized protein</fullName>
    </submittedName>
</protein>
<comment type="caution">
    <text evidence="1">The sequence shown here is derived from an EMBL/GenBank/DDBJ whole genome shotgun (WGS) entry which is preliminary data.</text>
</comment>
<reference evidence="1 2" key="1">
    <citation type="submission" date="2021-01" db="EMBL/GenBank/DDBJ databases">
        <title>Whole genome shotgun sequence of Asanoa iriomotensis NBRC 100142.</title>
        <authorList>
            <person name="Komaki H."/>
            <person name="Tamura T."/>
        </authorList>
    </citation>
    <scope>NUCLEOTIDE SEQUENCE [LARGE SCALE GENOMIC DNA]</scope>
    <source>
        <strain evidence="1 2">NBRC 100142</strain>
    </source>
</reference>
<gene>
    <name evidence="1" type="ORF">Air01nite_79110</name>
</gene>
<accession>A0ABQ4CGC1</accession>
<evidence type="ECO:0000313" key="2">
    <source>
        <dbReference type="Proteomes" id="UP000624325"/>
    </source>
</evidence>
<sequence>MPPMRISSVKWGANTLYATRRASIKEIEHVLLTPGAKFRRNLRGRAATHIATGRTPAGRMLTVAFVYSPEGRGATPINAWDA</sequence>
<dbReference type="EMBL" id="BONC01000136">
    <property type="protein sequence ID" value="GIF61816.1"/>
    <property type="molecule type" value="Genomic_DNA"/>
</dbReference>
<proteinExistence type="predicted"/>
<keyword evidence="2" id="KW-1185">Reference proteome</keyword>
<dbReference type="Proteomes" id="UP000624325">
    <property type="component" value="Unassembled WGS sequence"/>
</dbReference>
<evidence type="ECO:0000313" key="1">
    <source>
        <dbReference type="EMBL" id="GIF61816.1"/>
    </source>
</evidence>